<comment type="caution">
    <text evidence="1">The sequence shown here is derived from an EMBL/GenBank/DDBJ whole genome shotgun (WGS) entry which is preliminary data.</text>
</comment>
<reference evidence="1" key="1">
    <citation type="journal article" date="2020" name="J Insects Food Feed">
        <title>The yellow mealworm (Tenebrio molitor) genome: a resource for the emerging insects as food and feed industry.</title>
        <authorList>
            <person name="Eriksson T."/>
            <person name="Andere A."/>
            <person name="Kelstrup H."/>
            <person name="Emery V."/>
            <person name="Picard C."/>
        </authorList>
    </citation>
    <scope>NUCLEOTIDE SEQUENCE</scope>
    <source>
        <strain evidence="1">Stoneville</strain>
        <tissue evidence="1">Whole head</tissue>
    </source>
</reference>
<dbReference type="Proteomes" id="UP000719412">
    <property type="component" value="Unassembled WGS sequence"/>
</dbReference>
<evidence type="ECO:0000313" key="2">
    <source>
        <dbReference type="Proteomes" id="UP000719412"/>
    </source>
</evidence>
<organism evidence="1 2">
    <name type="scientific">Tenebrio molitor</name>
    <name type="common">Yellow mealworm beetle</name>
    <dbReference type="NCBI Taxonomy" id="7067"/>
    <lineage>
        <taxon>Eukaryota</taxon>
        <taxon>Metazoa</taxon>
        <taxon>Ecdysozoa</taxon>
        <taxon>Arthropoda</taxon>
        <taxon>Hexapoda</taxon>
        <taxon>Insecta</taxon>
        <taxon>Pterygota</taxon>
        <taxon>Neoptera</taxon>
        <taxon>Endopterygota</taxon>
        <taxon>Coleoptera</taxon>
        <taxon>Polyphaga</taxon>
        <taxon>Cucujiformia</taxon>
        <taxon>Tenebrionidae</taxon>
        <taxon>Tenebrio</taxon>
    </lineage>
</organism>
<dbReference type="AlphaFoldDB" id="A0A8J6HNF1"/>
<sequence length="166" mass="17646">MTRGVASPGPGGAAKVAAPWLILAPDSDRPYRPLDLSRGRRSTLLLSGMVRSCLTSTCLLTPNTYYAGPSAAIQNILDLVVVSLADSQQSSTDAVSAGKLKARFRSRQTVTGGLSRTVTPAFGIAVDVILGTDRKRKRRRRPLSDADDVRIDLVRAQATSGDLPIT</sequence>
<reference evidence="1" key="2">
    <citation type="submission" date="2021-08" db="EMBL/GenBank/DDBJ databases">
        <authorList>
            <person name="Eriksson T."/>
        </authorList>
    </citation>
    <scope>NUCLEOTIDE SEQUENCE</scope>
    <source>
        <strain evidence="1">Stoneville</strain>
        <tissue evidence="1">Whole head</tissue>
    </source>
</reference>
<protein>
    <submittedName>
        <fullName evidence="1">Uncharacterized protein</fullName>
    </submittedName>
</protein>
<accession>A0A8J6HNF1</accession>
<name>A0A8J6HNF1_TENMO</name>
<proteinExistence type="predicted"/>
<evidence type="ECO:0000313" key="1">
    <source>
        <dbReference type="EMBL" id="KAH0817652.1"/>
    </source>
</evidence>
<gene>
    <name evidence="1" type="ORF">GEV33_005139</name>
</gene>
<keyword evidence="2" id="KW-1185">Reference proteome</keyword>
<dbReference type="EMBL" id="JABDTM020019069">
    <property type="protein sequence ID" value="KAH0817652.1"/>
    <property type="molecule type" value="Genomic_DNA"/>
</dbReference>